<keyword evidence="1" id="KW-0378">Hydrolase</keyword>
<evidence type="ECO:0000313" key="4">
    <source>
        <dbReference type="Proteomes" id="UP001230188"/>
    </source>
</evidence>
<dbReference type="Proteomes" id="UP001230188">
    <property type="component" value="Unassembled WGS sequence"/>
</dbReference>
<proteinExistence type="predicted"/>
<dbReference type="PROSITE" id="PS50263">
    <property type="entry name" value="CN_HYDROLASE"/>
    <property type="match status" value="1"/>
</dbReference>
<accession>A0AAD7U7S0</accession>
<dbReference type="AlphaFoldDB" id="A0AAD7U7S0"/>
<gene>
    <name evidence="3" type="ORF">CTAYLR_003060</name>
</gene>
<evidence type="ECO:0000256" key="1">
    <source>
        <dbReference type="ARBA" id="ARBA00022801"/>
    </source>
</evidence>
<protein>
    <recommendedName>
        <fullName evidence="2">CN hydrolase domain-containing protein</fullName>
    </recommendedName>
</protein>
<keyword evidence="4" id="KW-1185">Reference proteome</keyword>
<dbReference type="SUPFAM" id="SSF56317">
    <property type="entry name" value="Carbon-nitrogen hydrolase"/>
    <property type="match status" value="1"/>
</dbReference>
<sequence length="256" mass="27930">MKLAFWQGRLPESVGAALDEMEATVSDADADVVVFPELFLGGYLLEDAGARVSTPADLARAQDIAARNATCVVFGYFERSGSLYNSALAINAEGAVVAKYRKTHLFGAAERAAFSPGDRLGDIFDIKGVKAALLICYDLEFCEAPRALALRGAKILIVPTANMKPYDVVNDVVVPVRALENHAFVCYCNWAEFVSAEGVHFNGRSSICGPDGHVLEKFDDISCGVKTTDVHIQDIDETEDDYLQDRRPELYADLLR</sequence>
<dbReference type="InterPro" id="IPR050345">
    <property type="entry name" value="Aliph_Amidase/BUP"/>
</dbReference>
<dbReference type="Pfam" id="PF00795">
    <property type="entry name" value="CN_hydrolase"/>
    <property type="match status" value="1"/>
</dbReference>
<reference evidence="3" key="1">
    <citation type="submission" date="2023-01" db="EMBL/GenBank/DDBJ databases">
        <title>Metagenome sequencing of chrysophaentin producing Chrysophaeum taylorii.</title>
        <authorList>
            <person name="Davison J."/>
            <person name="Bewley C."/>
        </authorList>
    </citation>
    <scope>NUCLEOTIDE SEQUENCE</scope>
    <source>
        <strain evidence="3">NIES-1699</strain>
    </source>
</reference>
<feature type="domain" description="CN hydrolase" evidence="2">
    <location>
        <begin position="1"/>
        <end position="232"/>
    </location>
</feature>
<name>A0AAD7U7S0_9STRA</name>
<dbReference type="EMBL" id="JAQMWT010000667">
    <property type="protein sequence ID" value="KAJ8598658.1"/>
    <property type="molecule type" value="Genomic_DNA"/>
</dbReference>
<dbReference type="InterPro" id="IPR036526">
    <property type="entry name" value="C-N_Hydrolase_sf"/>
</dbReference>
<dbReference type="Gene3D" id="3.60.110.10">
    <property type="entry name" value="Carbon-nitrogen hydrolase"/>
    <property type="match status" value="1"/>
</dbReference>
<dbReference type="PANTHER" id="PTHR43674:SF2">
    <property type="entry name" value="BETA-UREIDOPROPIONASE"/>
    <property type="match status" value="1"/>
</dbReference>
<dbReference type="PANTHER" id="PTHR43674">
    <property type="entry name" value="NITRILASE C965.09-RELATED"/>
    <property type="match status" value="1"/>
</dbReference>
<organism evidence="3 4">
    <name type="scientific">Chrysophaeum taylorii</name>
    <dbReference type="NCBI Taxonomy" id="2483200"/>
    <lineage>
        <taxon>Eukaryota</taxon>
        <taxon>Sar</taxon>
        <taxon>Stramenopiles</taxon>
        <taxon>Ochrophyta</taxon>
        <taxon>Pelagophyceae</taxon>
        <taxon>Pelagomonadales</taxon>
        <taxon>Pelagomonadaceae</taxon>
        <taxon>Chrysophaeum</taxon>
    </lineage>
</organism>
<dbReference type="InterPro" id="IPR003010">
    <property type="entry name" value="C-N_Hydrolase"/>
</dbReference>
<dbReference type="GO" id="GO:0016811">
    <property type="term" value="F:hydrolase activity, acting on carbon-nitrogen (but not peptide) bonds, in linear amides"/>
    <property type="evidence" value="ECO:0007669"/>
    <property type="project" value="TreeGrafter"/>
</dbReference>
<evidence type="ECO:0000313" key="3">
    <source>
        <dbReference type="EMBL" id="KAJ8598658.1"/>
    </source>
</evidence>
<comment type="caution">
    <text evidence="3">The sequence shown here is derived from an EMBL/GenBank/DDBJ whole genome shotgun (WGS) entry which is preliminary data.</text>
</comment>
<evidence type="ECO:0000259" key="2">
    <source>
        <dbReference type="PROSITE" id="PS50263"/>
    </source>
</evidence>